<dbReference type="OrthoDB" id="9801783at2"/>
<dbReference type="PANTHER" id="PTHR30004:SF6">
    <property type="entry name" value="D-THREONATE 4-PHOSPHATE DEHYDROGENASE"/>
    <property type="match status" value="1"/>
</dbReference>
<keyword evidence="1" id="KW-0479">Metal-binding</keyword>
<dbReference type="GO" id="GO:0016491">
    <property type="term" value="F:oxidoreductase activity"/>
    <property type="evidence" value="ECO:0007669"/>
    <property type="project" value="UniProtKB-KW"/>
</dbReference>
<dbReference type="Gene3D" id="3.40.718.10">
    <property type="entry name" value="Isopropylmalate Dehydrogenase"/>
    <property type="match status" value="1"/>
</dbReference>
<keyword evidence="2" id="KW-0560">Oxidoreductase</keyword>
<dbReference type="Pfam" id="PF04166">
    <property type="entry name" value="PdxA"/>
    <property type="match status" value="1"/>
</dbReference>
<dbReference type="InterPro" id="IPR005255">
    <property type="entry name" value="PdxA_fam"/>
</dbReference>
<organism evidence="4 5">
    <name type="scientific">Rhodohalobacter barkolensis</name>
    <dbReference type="NCBI Taxonomy" id="2053187"/>
    <lineage>
        <taxon>Bacteria</taxon>
        <taxon>Pseudomonadati</taxon>
        <taxon>Balneolota</taxon>
        <taxon>Balneolia</taxon>
        <taxon>Balneolales</taxon>
        <taxon>Balneolaceae</taxon>
        <taxon>Rhodohalobacter</taxon>
    </lineage>
</organism>
<evidence type="ECO:0000256" key="1">
    <source>
        <dbReference type="ARBA" id="ARBA00022723"/>
    </source>
</evidence>
<reference evidence="4 5" key="1">
    <citation type="submission" date="2017-11" db="EMBL/GenBank/DDBJ databases">
        <title>Rhodohalobacter 15182 sp. nov., isolated from a salt lake.</title>
        <authorList>
            <person name="Han S."/>
        </authorList>
    </citation>
    <scope>NUCLEOTIDE SEQUENCE [LARGE SCALE GENOMIC DNA]</scope>
    <source>
        <strain evidence="4 5">15182</strain>
    </source>
</reference>
<evidence type="ECO:0000313" key="5">
    <source>
        <dbReference type="Proteomes" id="UP000233398"/>
    </source>
</evidence>
<dbReference type="Proteomes" id="UP000233398">
    <property type="component" value="Unassembled WGS sequence"/>
</dbReference>
<dbReference type="GO" id="GO:0051287">
    <property type="term" value="F:NAD binding"/>
    <property type="evidence" value="ECO:0007669"/>
    <property type="project" value="InterPro"/>
</dbReference>
<name>A0A2N0VJK9_9BACT</name>
<keyword evidence="5" id="KW-1185">Reference proteome</keyword>
<evidence type="ECO:0000256" key="2">
    <source>
        <dbReference type="ARBA" id="ARBA00023002"/>
    </source>
</evidence>
<sequence>MRPKIAISMGDFNGIGPEVVLKHLSSVDLSISTPVIIGSEKVFQFYESKLNIQISRNQVSKTEEIKDDIVNILSVTEPDSSDIQPTKITEAAGKAAMRAVEYGINSCLAHKTDALVTAPISKEAIHKAGYHYPGHTEFLAEKTGTEYFMMILATDQLRVGLLTGHIPIKDVAQSVQKDTIIKKLESLHTSLKENFGIKNPKIAVLGLNPHAGDGGVLGTEEIETIIPAINLANKKGIEAEGPYPADGFFGSQKQNQFDAILAMYHDQGLIPFKTLSFGKGVNFTAGLPIIRTSPDHGTAYDIAGLNRANPDSFSAAYNLAVDMAQLQMEGISADE</sequence>
<comment type="caution">
    <text evidence="4">The sequence shown here is derived from an EMBL/GenBank/DDBJ whole genome shotgun (WGS) entry which is preliminary data.</text>
</comment>
<dbReference type="PANTHER" id="PTHR30004">
    <property type="entry name" value="4-HYDROXYTHREONINE-4-PHOSPHATE DEHYDROGENASE"/>
    <property type="match status" value="1"/>
</dbReference>
<dbReference type="GO" id="GO:0046872">
    <property type="term" value="F:metal ion binding"/>
    <property type="evidence" value="ECO:0007669"/>
    <property type="project" value="UniProtKB-KW"/>
</dbReference>
<keyword evidence="3" id="KW-0520">NAD</keyword>
<proteinExistence type="predicted"/>
<dbReference type="RefSeq" id="WP_101071679.1">
    <property type="nucleotide sequence ID" value="NZ_PISP01000001.1"/>
</dbReference>
<gene>
    <name evidence="4" type="primary">pdxA</name>
    <name evidence="4" type="ORF">CWD77_02650</name>
</gene>
<accession>A0A2N0VJK9</accession>
<dbReference type="SUPFAM" id="SSF53659">
    <property type="entry name" value="Isocitrate/Isopropylmalate dehydrogenase-like"/>
    <property type="match status" value="1"/>
</dbReference>
<evidence type="ECO:0000256" key="3">
    <source>
        <dbReference type="ARBA" id="ARBA00023027"/>
    </source>
</evidence>
<dbReference type="AlphaFoldDB" id="A0A2N0VJK9"/>
<protein>
    <submittedName>
        <fullName evidence="4">4-hydroxythreonine-4-phosphate dehydrogenase PdxA</fullName>
    </submittedName>
</protein>
<dbReference type="EMBL" id="PISP01000001">
    <property type="protein sequence ID" value="PKD44387.1"/>
    <property type="molecule type" value="Genomic_DNA"/>
</dbReference>
<dbReference type="NCBIfam" id="TIGR00557">
    <property type="entry name" value="pdxA"/>
    <property type="match status" value="1"/>
</dbReference>
<evidence type="ECO:0000313" key="4">
    <source>
        <dbReference type="EMBL" id="PKD44387.1"/>
    </source>
</evidence>